<evidence type="ECO:0000313" key="3">
    <source>
        <dbReference type="Proteomes" id="UP000650833"/>
    </source>
</evidence>
<keyword evidence="3" id="KW-1185">Reference proteome</keyword>
<organism evidence="2 3">
    <name type="scientific">Mucor plumbeus</name>
    <dbReference type="NCBI Taxonomy" id="97098"/>
    <lineage>
        <taxon>Eukaryota</taxon>
        <taxon>Fungi</taxon>
        <taxon>Fungi incertae sedis</taxon>
        <taxon>Mucoromycota</taxon>
        <taxon>Mucoromycotina</taxon>
        <taxon>Mucoromycetes</taxon>
        <taxon>Mucorales</taxon>
        <taxon>Mucorineae</taxon>
        <taxon>Mucoraceae</taxon>
        <taxon>Mucor</taxon>
    </lineage>
</organism>
<comment type="caution">
    <text evidence="2">The sequence shown here is derived from an EMBL/GenBank/DDBJ whole genome shotgun (WGS) entry which is preliminary data.</text>
</comment>
<gene>
    <name evidence="2" type="ORF">INT46_003200</name>
</gene>
<dbReference type="EMBL" id="JAEPRC010000132">
    <property type="protein sequence ID" value="KAG2207281.1"/>
    <property type="molecule type" value="Genomic_DNA"/>
</dbReference>
<feature type="transmembrane region" description="Helical" evidence="1">
    <location>
        <begin position="175"/>
        <end position="192"/>
    </location>
</feature>
<evidence type="ECO:0000256" key="1">
    <source>
        <dbReference type="SAM" id="Phobius"/>
    </source>
</evidence>
<dbReference type="AlphaFoldDB" id="A0A8H7R9Y2"/>
<accession>A0A8H7R9Y2</accession>
<reference evidence="2" key="1">
    <citation type="submission" date="2020-12" db="EMBL/GenBank/DDBJ databases">
        <title>Metabolic potential, ecology and presence of endohyphal bacteria is reflected in genomic diversity of Mucoromycotina.</title>
        <authorList>
            <person name="Muszewska A."/>
            <person name="Okrasinska A."/>
            <person name="Steczkiewicz K."/>
            <person name="Drgas O."/>
            <person name="Orlowska M."/>
            <person name="Perlinska-Lenart U."/>
            <person name="Aleksandrzak-Piekarczyk T."/>
            <person name="Szatraj K."/>
            <person name="Zielenkiewicz U."/>
            <person name="Pilsyk S."/>
            <person name="Malc E."/>
            <person name="Mieczkowski P."/>
            <person name="Kruszewska J.S."/>
            <person name="Biernat P."/>
            <person name="Pawlowska J."/>
        </authorList>
    </citation>
    <scope>NUCLEOTIDE SEQUENCE</scope>
    <source>
        <strain evidence="2">CBS 226.32</strain>
    </source>
</reference>
<name>A0A8H7R9Y2_9FUNG</name>
<protein>
    <submittedName>
        <fullName evidence="2">Uncharacterized protein</fullName>
    </submittedName>
</protein>
<evidence type="ECO:0000313" key="2">
    <source>
        <dbReference type="EMBL" id="KAG2207281.1"/>
    </source>
</evidence>
<sequence length="196" mass="20725">MSSFVVAKNALTTGQILDNLENCKNTTVGSNKYQLYCLSTADVDGSCVLLPSRYITNGAINCFTVTSQTFLEQLFEDTGNSCAINCFYPLTQVQVPTIPAYTYSYSYSYSYSYDVPAYTTTAANNPTATVLPGAGTQTVSALSAAGTGSDASTSAPSASRSVVALPASASTAMDPNFLLTFMAVFAIMLMFVRKAI</sequence>
<keyword evidence="1" id="KW-0812">Transmembrane</keyword>
<keyword evidence="1" id="KW-0472">Membrane</keyword>
<keyword evidence="1" id="KW-1133">Transmembrane helix</keyword>
<dbReference type="Proteomes" id="UP000650833">
    <property type="component" value="Unassembled WGS sequence"/>
</dbReference>
<proteinExistence type="predicted"/>
<dbReference type="OrthoDB" id="2244150at2759"/>